<dbReference type="InterPro" id="IPR037171">
    <property type="entry name" value="NagB/RpiA_transferase-like"/>
</dbReference>
<name>A0A6B0SLT7_9EURY</name>
<evidence type="ECO:0000313" key="3">
    <source>
        <dbReference type="Proteomes" id="UP000471521"/>
    </source>
</evidence>
<dbReference type="OrthoDB" id="251293at2157"/>
<dbReference type="InterPro" id="IPR024185">
    <property type="entry name" value="FTHF_cligase-like_sf"/>
</dbReference>
<gene>
    <name evidence="2" type="ORF">GRX66_04315</name>
</gene>
<dbReference type="SUPFAM" id="SSF100950">
    <property type="entry name" value="NagB/RpiA/CoA transferase-like"/>
    <property type="match status" value="1"/>
</dbReference>
<dbReference type="AlphaFoldDB" id="A0A6B0SLT7"/>
<accession>A0A6B0SLT7</accession>
<feature type="domain" description="LUD" evidence="1">
    <location>
        <begin position="66"/>
        <end position="166"/>
    </location>
</feature>
<dbReference type="RefSeq" id="WP_159525428.1">
    <property type="nucleotide sequence ID" value="NZ_WUUU01000018.1"/>
</dbReference>
<reference evidence="2 3" key="1">
    <citation type="submission" date="2019-12" db="EMBL/GenBank/DDBJ databases">
        <title>Isolation and characterization of three novel carbon monoxide-oxidizing members of Halobacteria from salione crusts and soils.</title>
        <authorList>
            <person name="Myers M.R."/>
            <person name="King G.M."/>
        </authorList>
    </citation>
    <scope>NUCLEOTIDE SEQUENCE [LARGE SCALE GENOMIC DNA]</scope>
    <source>
        <strain evidence="2 3">PCN9</strain>
    </source>
</reference>
<dbReference type="EMBL" id="WUUU01000018">
    <property type="protein sequence ID" value="MXR19860.1"/>
    <property type="molecule type" value="Genomic_DNA"/>
</dbReference>
<dbReference type="Pfam" id="PF02589">
    <property type="entry name" value="LUD_dom"/>
    <property type="match status" value="1"/>
</dbReference>
<dbReference type="InterPro" id="IPR003741">
    <property type="entry name" value="LUD_dom"/>
</dbReference>
<organism evidence="2 3">
    <name type="scientific">Halobacterium bonnevillei</name>
    <dbReference type="NCBI Taxonomy" id="2692200"/>
    <lineage>
        <taxon>Archaea</taxon>
        <taxon>Methanobacteriati</taxon>
        <taxon>Methanobacteriota</taxon>
        <taxon>Stenosarchaea group</taxon>
        <taxon>Halobacteria</taxon>
        <taxon>Halobacteriales</taxon>
        <taxon>Halobacteriaceae</taxon>
        <taxon>Halobacterium</taxon>
    </lineage>
</organism>
<evidence type="ECO:0000259" key="1">
    <source>
        <dbReference type="Pfam" id="PF02589"/>
    </source>
</evidence>
<dbReference type="PANTHER" id="PTHR43682">
    <property type="entry name" value="LACTATE UTILIZATION PROTEIN C"/>
    <property type="match status" value="1"/>
</dbReference>
<comment type="caution">
    <text evidence="2">The sequence shown here is derived from an EMBL/GenBank/DDBJ whole genome shotgun (WGS) entry which is preliminary data.</text>
</comment>
<dbReference type="PANTHER" id="PTHR43682:SF1">
    <property type="entry name" value="LACTATE UTILIZATION PROTEIN C"/>
    <property type="match status" value="1"/>
</dbReference>
<dbReference type="Gene3D" id="3.40.50.10420">
    <property type="entry name" value="NagB/RpiA/CoA transferase-like"/>
    <property type="match status" value="1"/>
</dbReference>
<proteinExistence type="predicted"/>
<keyword evidence="3" id="KW-1185">Reference proteome</keyword>
<evidence type="ECO:0000313" key="2">
    <source>
        <dbReference type="EMBL" id="MXR19860.1"/>
    </source>
</evidence>
<sequence length="169" mass="17347">MRTDTIDEFAASLDGADVACTRTEVADLTAVLDDVVDDPAVGAPLGIDGVSLDDTTVQTPPTPQLLSDAATGVTRVHGGIVEYGSFVIQADEAGTEPVSLYPREHVGVVCASDLHADVHAAVDWLGDEFDAGRDTAVLATGPSATADMGELVTGVHGPQTVHAVVVTDR</sequence>
<protein>
    <submittedName>
        <fullName evidence="2">Lactate utilization protein C</fullName>
    </submittedName>
</protein>
<dbReference type="Proteomes" id="UP000471521">
    <property type="component" value="Unassembled WGS sequence"/>
</dbReference>